<dbReference type="EMBL" id="JAVFWL010000004">
    <property type="protein sequence ID" value="KAK6746602.1"/>
    <property type="molecule type" value="Genomic_DNA"/>
</dbReference>
<evidence type="ECO:0000313" key="3">
    <source>
        <dbReference type="Proteomes" id="UP001303046"/>
    </source>
</evidence>
<reference evidence="2 3" key="1">
    <citation type="submission" date="2023-08" db="EMBL/GenBank/DDBJ databases">
        <title>A Necator americanus chromosomal reference genome.</title>
        <authorList>
            <person name="Ilik V."/>
            <person name="Petrzelkova K.J."/>
            <person name="Pardy F."/>
            <person name="Fuh T."/>
            <person name="Niatou-Singa F.S."/>
            <person name="Gouil Q."/>
            <person name="Baker L."/>
            <person name="Ritchie M.E."/>
            <person name="Jex A.R."/>
            <person name="Gazzola D."/>
            <person name="Li H."/>
            <person name="Toshio Fujiwara R."/>
            <person name="Zhan B."/>
            <person name="Aroian R.V."/>
            <person name="Pafco B."/>
            <person name="Schwarz E.M."/>
        </authorList>
    </citation>
    <scope>NUCLEOTIDE SEQUENCE [LARGE SCALE GENOMIC DNA]</scope>
    <source>
        <strain evidence="2 3">Aroian</strain>
        <tissue evidence="2">Whole animal</tissue>
    </source>
</reference>
<feature type="region of interest" description="Disordered" evidence="1">
    <location>
        <begin position="1"/>
        <end position="32"/>
    </location>
</feature>
<name>A0ABR1D7W6_NECAM</name>
<organism evidence="2 3">
    <name type="scientific">Necator americanus</name>
    <name type="common">Human hookworm</name>
    <dbReference type="NCBI Taxonomy" id="51031"/>
    <lineage>
        <taxon>Eukaryota</taxon>
        <taxon>Metazoa</taxon>
        <taxon>Ecdysozoa</taxon>
        <taxon>Nematoda</taxon>
        <taxon>Chromadorea</taxon>
        <taxon>Rhabditida</taxon>
        <taxon>Rhabditina</taxon>
        <taxon>Rhabditomorpha</taxon>
        <taxon>Strongyloidea</taxon>
        <taxon>Ancylostomatidae</taxon>
        <taxon>Bunostominae</taxon>
        <taxon>Necator</taxon>
    </lineage>
</organism>
<comment type="caution">
    <text evidence="2">The sequence shown here is derived from an EMBL/GenBank/DDBJ whole genome shotgun (WGS) entry which is preliminary data.</text>
</comment>
<keyword evidence="3" id="KW-1185">Reference proteome</keyword>
<evidence type="ECO:0000256" key="1">
    <source>
        <dbReference type="SAM" id="MobiDB-lite"/>
    </source>
</evidence>
<protein>
    <submittedName>
        <fullName evidence="2">Uncharacterized protein</fullName>
    </submittedName>
</protein>
<feature type="compositionally biased region" description="Basic and acidic residues" evidence="1">
    <location>
        <begin position="1"/>
        <end position="14"/>
    </location>
</feature>
<gene>
    <name evidence="2" type="primary">Necator_chrIV.g13380</name>
    <name evidence="2" type="ORF">RB195_000089</name>
</gene>
<sequence>MERDEWMDSVRAVDPEDCAEPGSRTTPPGKDAVGVIAKSQNSLWKKVNWAQLYKKEQKRLETVVSEDAP</sequence>
<dbReference type="Proteomes" id="UP001303046">
    <property type="component" value="Unassembled WGS sequence"/>
</dbReference>
<evidence type="ECO:0000313" key="2">
    <source>
        <dbReference type="EMBL" id="KAK6746602.1"/>
    </source>
</evidence>
<proteinExistence type="predicted"/>
<accession>A0ABR1D7W6</accession>